<dbReference type="Proteomes" id="UP000045545">
    <property type="component" value="Unassembled WGS sequence"/>
</dbReference>
<dbReference type="Pfam" id="PF05569">
    <property type="entry name" value="Peptidase_M56"/>
    <property type="match status" value="1"/>
</dbReference>
<organism evidence="3 4">
    <name type="scientific">Syntrophomonas zehnderi OL-4</name>
    <dbReference type="NCBI Taxonomy" id="690567"/>
    <lineage>
        <taxon>Bacteria</taxon>
        <taxon>Bacillati</taxon>
        <taxon>Bacillota</taxon>
        <taxon>Clostridia</taxon>
        <taxon>Eubacteriales</taxon>
        <taxon>Syntrophomonadaceae</taxon>
        <taxon>Syntrophomonas</taxon>
    </lineage>
</organism>
<dbReference type="CDD" id="cd07341">
    <property type="entry name" value="M56_BlaR1_MecR1_like"/>
    <property type="match status" value="1"/>
</dbReference>
<evidence type="ECO:0000256" key="1">
    <source>
        <dbReference type="SAM" id="Phobius"/>
    </source>
</evidence>
<keyword evidence="1" id="KW-0812">Transmembrane</keyword>
<reference evidence="3 4" key="1">
    <citation type="submission" date="2015-03" db="EMBL/GenBank/DDBJ databases">
        <authorList>
            <person name="Murphy D."/>
        </authorList>
    </citation>
    <scope>NUCLEOTIDE SEQUENCE [LARGE SCALE GENOMIC DNA]</scope>
    <source>
        <strain evidence="3 4">OL-4</strain>
    </source>
</reference>
<dbReference type="AlphaFoldDB" id="A0A0E4C9Q8"/>
<dbReference type="PANTHER" id="PTHR34978:SF3">
    <property type="entry name" value="SLR0241 PROTEIN"/>
    <property type="match status" value="1"/>
</dbReference>
<keyword evidence="1" id="KW-0472">Membrane</keyword>
<keyword evidence="1" id="KW-1133">Transmembrane helix</keyword>
<dbReference type="InterPro" id="IPR052173">
    <property type="entry name" value="Beta-lactam_resp_regulator"/>
</dbReference>
<accession>A0A0E4C9Q8</accession>
<keyword evidence="4" id="KW-1185">Reference proteome</keyword>
<dbReference type="EMBL" id="CGIH01000052">
    <property type="protein sequence ID" value="CFY09835.1"/>
    <property type="molecule type" value="Genomic_DNA"/>
</dbReference>
<sequence length="187" mass="21287">MAAGTFFAAACANIQQSDRIKAPLTYGVFRPVVLLPKTTDWTNETKLQYILTHEFTHIRRFDALTKLVLAVALCVHGFNPFIWVMYVLANRDIELACDEAVVRIFEETMKSAYASMLVCMEETKSGLTPLVNNFKKNAIEERIVSIMKIKKYSRDFDSSREIVDLGRMAALEKIAEIKAKINEFKPN</sequence>
<feature type="domain" description="Peptidase M56" evidence="2">
    <location>
        <begin position="13"/>
        <end position="145"/>
    </location>
</feature>
<protein>
    <submittedName>
        <fullName evidence="3">Peptidase M56, BlaR1</fullName>
    </submittedName>
</protein>
<gene>
    <name evidence="3" type="ORF">2730</name>
</gene>
<dbReference type="RefSeq" id="WP_046500037.1">
    <property type="nucleotide sequence ID" value="NZ_CGIH01000052.1"/>
</dbReference>
<dbReference type="STRING" id="690567.2730"/>
<dbReference type="PANTHER" id="PTHR34978">
    <property type="entry name" value="POSSIBLE SENSOR-TRANSDUCER PROTEIN BLAR"/>
    <property type="match status" value="1"/>
</dbReference>
<evidence type="ECO:0000259" key="2">
    <source>
        <dbReference type="Pfam" id="PF05569"/>
    </source>
</evidence>
<feature type="transmembrane region" description="Helical" evidence="1">
    <location>
        <begin position="67"/>
        <end position="89"/>
    </location>
</feature>
<name>A0A0E4C9Q8_9FIRM</name>
<evidence type="ECO:0000313" key="3">
    <source>
        <dbReference type="EMBL" id="CFY09835.1"/>
    </source>
</evidence>
<proteinExistence type="predicted"/>
<evidence type="ECO:0000313" key="4">
    <source>
        <dbReference type="Proteomes" id="UP000045545"/>
    </source>
</evidence>
<dbReference type="InterPro" id="IPR008756">
    <property type="entry name" value="Peptidase_M56"/>
</dbReference>